<dbReference type="Proteomes" id="UP000192277">
    <property type="component" value="Unassembled WGS sequence"/>
</dbReference>
<gene>
    <name evidence="1" type="ORF">A4D02_18280</name>
</gene>
<sequence>MPSQSIFFDLLNNSRIEQVPVNIFLTNHLISGIVANLNNDTVELRIDGVKRCIVALDRIEAISIA</sequence>
<proteinExistence type="predicted"/>
<reference evidence="1 2" key="1">
    <citation type="submission" date="2016-04" db="EMBL/GenBank/DDBJ databases">
        <authorList>
            <person name="Chen L."/>
            <person name="Zhuang W."/>
            <person name="Wang G."/>
        </authorList>
    </citation>
    <scope>NUCLEOTIDE SEQUENCE [LARGE SCALE GENOMIC DNA]</scope>
    <source>
        <strain evidence="2">GR20</strain>
    </source>
</reference>
<comment type="caution">
    <text evidence="1">The sequence shown here is derived from an EMBL/GenBank/DDBJ whole genome shotgun (WGS) entry which is preliminary data.</text>
</comment>
<keyword evidence="2" id="KW-1185">Reference proteome</keyword>
<evidence type="ECO:0000313" key="2">
    <source>
        <dbReference type="Proteomes" id="UP000192277"/>
    </source>
</evidence>
<evidence type="ECO:0008006" key="3">
    <source>
        <dbReference type="Google" id="ProtNLM"/>
    </source>
</evidence>
<evidence type="ECO:0000313" key="1">
    <source>
        <dbReference type="EMBL" id="OQP39271.1"/>
    </source>
</evidence>
<accession>A0ABX3NM90</accession>
<dbReference type="EMBL" id="LWBO01000084">
    <property type="protein sequence ID" value="OQP39271.1"/>
    <property type="molecule type" value="Genomic_DNA"/>
</dbReference>
<organism evidence="1 2">
    <name type="scientific">Niastella koreensis</name>
    <dbReference type="NCBI Taxonomy" id="354356"/>
    <lineage>
        <taxon>Bacteria</taxon>
        <taxon>Pseudomonadati</taxon>
        <taxon>Bacteroidota</taxon>
        <taxon>Chitinophagia</taxon>
        <taxon>Chitinophagales</taxon>
        <taxon>Chitinophagaceae</taxon>
        <taxon>Niastella</taxon>
    </lineage>
</organism>
<protein>
    <recommendedName>
        <fullName evidence="3">RNA chaperone Hfq</fullName>
    </recommendedName>
</protein>
<dbReference type="RefSeq" id="WP_014216953.1">
    <property type="nucleotide sequence ID" value="NZ_LWBO01000084.1"/>
</dbReference>
<name>A0ABX3NM90_9BACT</name>